<organism evidence="1 2">
    <name type="scientific">Lacticaseibacillus mingshuiensis</name>
    <dbReference type="NCBI Taxonomy" id="2799574"/>
    <lineage>
        <taxon>Bacteria</taxon>
        <taxon>Bacillati</taxon>
        <taxon>Bacillota</taxon>
        <taxon>Bacilli</taxon>
        <taxon>Lactobacillales</taxon>
        <taxon>Lactobacillaceae</taxon>
        <taxon>Lacticaseibacillus</taxon>
    </lineage>
</organism>
<keyword evidence="2" id="KW-1185">Reference proteome</keyword>
<dbReference type="InterPro" id="IPR029058">
    <property type="entry name" value="AB_hydrolase_fold"/>
</dbReference>
<dbReference type="EMBL" id="JBHTOC010000011">
    <property type="protein sequence ID" value="MFD1430226.1"/>
    <property type="molecule type" value="Genomic_DNA"/>
</dbReference>
<proteinExistence type="predicted"/>
<evidence type="ECO:0000313" key="2">
    <source>
        <dbReference type="Proteomes" id="UP001597196"/>
    </source>
</evidence>
<reference evidence="2" key="1">
    <citation type="journal article" date="2019" name="Int. J. Syst. Evol. Microbiol.">
        <title>The Global Catalogue of Microorganisms (GCM) 10K type strain sequencing project: providing services to taxonomists for standard genome sequencing and annotation.</title>
        <authorList>
            <consortium name="The Broad Institute Genomics Platform"/>
            <consortium name="The Broad Institute Genome Sequencing Center for Infectious Disease"/>
            <person name="Wu L."/>
            <person name="Ma J."/>
        </authorList>
    </citation>
    <scope>NUCLEOTIDE SEQUENCE [LARGE SCALE GENOMIC DNA]</scope>
    <source>
        <strain evidence="2">CCM 8980</strain>
    </source>
</reference>
<evidence type="ECO:0000313" key="1">
    <source>
        <dbReference type="EMBL" id="MFD1430226.1"/>
    </source>
</evidence>
<gene>
    <name evidence="1" type="ORF">ACFQ4P_08205</name>
</gene>
<dbReference type="RefSeq" id="WP_203626551.1">
    <property type="nucleotide sequence ID" value="NZ_BOLQ01000006.1"/>
</dbReference>
<dbReference type="Proteomes" id="UP001597196">
    <property type="component" value="Unassembled WGS sequence"/>
</dbReference>
<name>A0ABW4CJW4_9LACO</name>
<dbReference type="Gene3D" id="3.40.50.1820">
    <property type="entry name" value="alpha/beta hydrolase"/>
    <property type="match status" value="1"/>
</dbReference>
<sequence length="55" mass="6192">MSCECHLFPEGRHGLSLADRETWDAAHSDGIVPAVAAWFELFQTWLKRYDDGVVG</sequence>
<accession>A0ABW4CJW4</accession>
<comment type="caution">
    <text evidence="1">The sequence shown here is derived from an EMBL/GenBank/DDBJ whole genome shotgun (WGS) entry which is preliminary data.</text>
</comment>
<protein>
    <submittedName>
        <fullName evidence="1">Uncharacterized protein</fullName>
    </submittedName>
</protein>